<organism evidence="1 2">
    <name type="scientific">Candolleomyces eurysporus</name>
    <dbReference type="NCBI Taxonomy" id="2828524"/>
    <lineage>
        <taxon>Eukaryota</taxon>
        <taxon>Fungi</taxon>
        <taxon>Dikarya</taxon>
        <taxon>Basidiomycota</taxon>
        <taxon>Agaricomycotina</taxon>
        <taxon>Agaricomycetes</taxon>
        <taxon>Agaricomycetidae</taxon>
        <taxon>Agaricales</taxon>
        <taxon>Agaricineae</taxon>
        <taxon>Psathyrellaceae</taxon>
        <taxon>Candolleomyces</taxon>
    </lineage>
</organism>
<dbReference type="EMBL" id="JANBPK010000860">
    <property type="protein sequence ID" value="KAJ2929739.1"/>
    <property type="molecule type" value="Genomic_DNA"/>
</dbReference>
<feature type="non-terminal residue" evidence="1">
    <location>
        <position position="157"/>
    </location>
</feature>
<name>A0A9W8MIF7_9AGAR</name>
<gene>
    <name evidence="1" type="ORF">H1R20_g7358</name>
</gene>
<dbReference type="Gene3D" id="2.80.10.50">
    <property type="match status" value="1"/>
</dbReference>
<comment type="caution">
    <text evidence="1">The sequence shown here is derived from an EMBL/GenBank/DDBJ whole genome shotgun (WGS) entry which is preliminary data.</text>
</comment>
<dbReference type="Pfam" id="PF16850">
    <property type="entry name" value="Inhibitor_I66"/>
    <property type="match status" value="1"/>
</dbReference>
<sequence length="157" mass="17286">MSLPEGLYIIESKENGATIGRNPREDLSLLPKPVVIHPVGEGLLPQASWIIKPEGEGTYLLENLGGFAIKQDKALYADIQQPPTLTKWKLEHQPQHGESVYTITLPESGDGWTVEDTEAWSQIAVLPLAATFSLPPQYFPRGIFSITPLPQLGFGRL</sequence>
<dbReference type="InterPro" id="IPR031755">
    <property type="entry name" value="Inhibitor_I66"/>
</dbReference>
<dbReference type="GO" id="GO:0004867">
    <property type="term" value="F:serine-type endopeptidase inhibitor activity"/>
    <property type="evidence" value="ECO:0007669"/>
    <property type="project" value="InterPro"/>
</dbReference>
<evidence type="ECO:0000313" key="2">
    <source>
        <dbReference type="Proteomes" id="UP001140091"/>
    </source>
</evidence>
<reference evidence="1" key="1">
    <citation type="submission" date="2022-06" db="EMBL/GenBank/DDBJ databases">
        <title>Genome Sequence of Candolleomyces eurysporus.</title>
        <authorList>
            <person name="Buettner E."/>
        </authorList>
    </citation>
    <scope>NUCLEOTIDE SEQUENCE</scope>
    <source>
        <strain evidence="1">VTCC 930004</strain>
    </source>
</reference>
<dbReference type="AlphaFoldDB" id="A0A9W8MIF7"/>
<evidence type="ECO:0000313" key="1">
    <source>
        <dbReference type="EMBL" id="KAJ2929739.1"/>
    </source>
</evidence>
<dbReference type="OrthoDB" id="3439489at2759"/>
<protein>
    <submittedName>
        <fullName evidence="1">Uncharacterized protein</fullName>
    </submittedName>
</protein>
<accession>A0A9W8MIF7</accession>
<keyword evidence="2" id="KW-1185">Reference proteome</keyword>
<dbReference type="Proteomes" id="UP001140091">
    <property type="component" value="Unassembled WGS sequence"/>
</dbReference>
<dbReference type="CDD" id="cd23428">
    <property type="entry name" value="beta-trefoil_Ricin_SPI"/>
    <property type="match status" value="1"/>
</dbReference>
<proteinExistence type="predicted"/>